<reference evidence="3 4" key="1">
    <citation type="submission" date="2023-01" db="EMBL/GenBank/DDBJ databases">
        <title>Draft genome sequence of Nocardiopsis sp. RSe5-2 isolated from halophytes.</title>
        <authorList>
            <person name="Duangmal K."/>
            <person name="Chantavorakit T."/>
        </authorList>
    </citation>
    <scope>NUCLEOTIDE SEQUENCE [LARGE SCALE GENOMIC DNA]</scope>
    <source>
        <strain evidence="3 4">RSe5-2</strain>
    </source>
</reference>
<gene>
    <name evidence="3" type="ORF">O4J56_09785</name>
</gene>
<evidence type="ECO:0000256" key="2">
    <source>
        <dbReference type="SAM" id="Phobius"/>
    </source>
</evidence>
<evidence type="ECO:0008006" key="5">
    <source>
        <dbReference type="Google" id="ProtNLM"/>
    </source>
</evidence>
<feature type="region of interest" description="Disordered" evidence="1">
    <location>
        <begin position="1"/>
        <end position="61"/>
    </location>
</feature>
<feature type="compositionally biased region" description="Gly residues" evidence="1">
    <location>
        <begin position="21"/>
        <end position="30"/>
    </location>
</feature>
<dbReference type="Proteomes" id="UP001527866">
    <property type="component" value="Unassembled WGS sequence"/>
</dbReference>
<evidence type="ECO:0000313" key="3">
    <source>
        <dbReference type="EMBL" id="MDA2810925.1"/>
    </source>
</evidence>
<protein>
    <recommendedName>
        <fullName evidence="5">DUF4352 domain-containing protein</fullName>
    </recommendedName>
</protein>
<comment type="caution">
    <text evidence="3">The sequence shown here is derived from an EMBL/GenBank/DDBJ whole genome shotgun (WGS) entry which is preliminary data.</text>
</comment>
<evidence type="ECO:0000256" key="1">
    <source>
        <dbReference type="SAM" id="MobiDB-lite"/>
    </source>
</evidence>
<keyword evidence="2" id="KW-0472">Membrane</keyword>
<feature type="compositionally biased region" description="Pro residues" evidence="1">
    <location>
        <begin position="32"/>
        <end position="55"/>
    </location>
</feature>
<name>A0ABT4U1W4_9ACTN</name>
<evidence type="ECO:0000313" key="4">
    <source>
        <dbReference type="Proteomes" id="UP001527866"/>
    </source>
</evidence>
<accession>A0ABT4U1W4</accession>
<feature type="transmembrane region" description="Helical" evidence="2">
    <location>
        <begin position="66"/>
        <end position="89"/>
    </location>
</feature>
<feature type="compositionally biased region" description="Gly residues" evidence="1">
    <location>
        <begin position="1"/>
        <end position="12"/>
    </location>
</feature>
<organism evidence="3 4">
    <name type="scientific">Nocardiopsis endophytica</name>
    <dbReference type="NCBI Taxonomy" id="3018445"/>
    <lineage>
        <taxon>Bacteria</taxon>
        <taxon>Bacillati</taxon>
        <taxon>Actinomycetota</taxon>
        <taxon>Actinomycetes</taxon>
        <taxon>Streptosporangiales</taxon>
        <taxon>Nocardiopsidaceae</taxon>
        <taxon>Nocardiopsis</taxon>
    </lineage>
</organism>
<keyword evidence="2" id="KW-1133">Transmembrane helix</keyword>
<dbReference type="EMBL" id="JAQFWQ010000021">
    <property type="protein sequence ID" value="MDA2810925.1"/>
    <property type="molecule type" value="Genomic_DNA"/>
</dbReference>
<proteinExistence type="predicted"/>
<keyword evidence="2" id="KW-0812">Transmembrane</keyword>
<sequence length="459" mass="47776">MPGPGGPAQGGPYGPPHDGAPYGGPQGSAAGGPPPGAPGGPGGPPPGPPGGPPHGGPKKKKGSGGLIVTLIAVPLVLVLVGGAAGVWFFTDIPFRMGIPGAVPRGGGGTLEGPRSVADFGVSPDWNGGDYTLSSMESSEAADLRTPGDAHEFLDGDLTVEVQAVEPLALDSSAVTPDMYATHPGLEDGFTAYALTFKLSNTTDRELDLIHMSDKAGAGDLMTEIPLLDESSDLWPTSLDPGSSAEIRRTYAVPTAYDYEAAVLEVRGPGTGPGPDDFRNDEEFPGFYGYWLLTLTSDTVTGPLGDDVPGREANGADDIDGLIEATDVWRAVSPSGRMLALHGTPLVMGIGTPTWNNDASTDDTDAFVVDYKVESPYKARSWEFAEAGFRVFYGDDMKEADLFTPDDAPPAPQRITAGQEWDGMVGFETPKGFEGPAIVEVTGPGTVNGEQPVRYWYVEV</sequence>
<keyword evidence="4" id="KW-1185">Reference proteome</keyword>
<dbReference type="RefSeq" id="WP_270685330.1">
    <property type="nucleotide sequence ID" value="NZ_JAQFWQ010000021.1"/>
</dbReference>